<keyword evidence="2" id="KW-1133">Transmembrane helix</keyword>
<dbReference type="PANTHER" id="PTHR44068">
    <property type="entry name" value="ZGC:194242"/>
    <property type="match status" value="1"/>
</dbReference>
<dbReference type="PANTHER" id="PTHR44068:SF11">
    <property type="entry name" value="GERANYL DIPHOSPHATE 2-C-METHYLTRANSFERASE"/>
    <property type="match status" value="1"/>
</dbReference>
<proteinExistence type="predicted"/>
<dbReference type="Proteomes" id="UP001070176">
    <property type="component" value="Unassembled WGS sequence"/>
</dbReference>
<name>A0ABT3Y689_9FLAO</name>
<keyword evidence="2" id="KW-0472">Membrane</keyword>
<dbReference type="InterPro" id="IPR029063">
    <property type="entry name" value="SAM-dependent_MTases_sf"/>
</dbReference>
<dbReference type="InterPro" id="IPR050447">
    <property type="entry name" value="Erg6_SMT_methyltransf"/>
</dbReference>
<keyword evidence="1" id="KW-0808">Transferase</keyword>
<dbReference type="CDD" id="cd02440">
    <property type="entry name" value="AdoMet_MTases"/>
    <property type="match status" value="1"/>
</dbReference>
<reference evidence="4" key="1">
    <citation type="submission" date="2022-10" db="EMBL/GenBank/DDBJ databases">
        <title>Chryseobacterium sp. nov., a novel bacterial species.</title>
        <authorList>
            <person name="Cao Y."/>
        </authorList>
    </citation>
    <scope>NUCLEOTIDE SEQUENCE</scope>
    <source>
        <strain evidence="4">KC 927</strain>
    </source>
</reference>
<keyword evidence="2" id="KW-0812">Transmembrane</keyword>
<comment type="caution">
    <text evidence="4">The sequence shown here is derived from an EMBL/GenBank/DDBJ whole genome shotgun (WGS) entry which is preliminary data.</text>
</comment>
<dbReference type="InterPro" id="IPR013216">
    <property type="entry name" value="Methyltransf_11"/>
</dbReference>
<feature type="transmembrane region" description="Helical" evidence="2">
    <location>
        <begin position="229"/>
        <end position="248"/>
    </location>
</feature>
<keyword evidence="5" id="KW-1185">Reference proteome</keyword>
<keyword evidence="4" id="KW-0489">Methyltransferase</keyword>
<evidence type="ECO:0000256" key="1">
    <source>
        <dbReference type="ARBA" id="ARBA00022679"/>
    </source>
</evidence>
<accession>A0ABT3Y689</accession>
<protein>
    <submittedName>
        <fullName evidence="4">Class I SAM-dependent methyltransferase</fullName>
    </submittedName>
</protein>
<dbReference type="GO" id="GO:0032259">
    <property type="term" value="P:methylation"/>
    <property type="evidence" value="ECO:0007669"/>
    <property type="project" value="UniProtKB-KW"/>
</dbReference>
<gene>
    <name evidence="4" type="ORF">OEA66_14825</name>
</gene>
<feature type="domain" description="Methyltransferase type 11" evidence="3">
    <location>
        <begin position="115"/>
        <end position="163"/>
    </location>
</feature>
<evidence type="ECO:0000313" key="5">
    <source>
        <dbReference type="Proteomes" id="UP001070176"/>
    </source>
</evidence>
<dbReference type="SUPFAM" id="SSF53335">
    <property type="entry name" value="S-adenosyl-L-methionine-dependent methyltransferases"/>
    <property type="match status" value="1"/>
</dbReference>
<organism evidence="4 5">
    <name type="scientific">Chryseobacterium luquanense</name>
    <dbReference type="NCBI Taxonomy" id="2983766"/>
    <lineage>
        <taxon>Bacteria</taxon>
        <taxon>Pseudomonadati</taxon>
        <taxon>Bacteroidota</taxon>
        <taxon>Flavobacteriia</taxon>
        <taxon>Flavobacteriales</taxon>
        <taxon>Weeksellaceae</taxon>
        <taxon>Chryseobacterium group</taxon>
        <taxon>Chryseobacterium</taxon>
    </lineage>
</organism>
<dbReference type="EMBL" id="JAOVZV010000016">
    <property type="protein sequence ID" value="MCX8533627.1"/>
    <property type="molecule type" value="Genomic_DNA"/>
</dbReference>
<evidence type="ECO:0000313" key="4">
    <source>
        <dbReference type="EMBL" id="MCX8533627.1"/>
    </source>
</evidence>
<dbReference type="GO" id="GO:0008168">
    <property type="term" value="F:methyltransferase activity"/>
    <property type="evidence" value="ECO:0007669"/>
    <property type="project" value="UniProtKB-KW"/>
</dbReference>
<evidence type="ECO:0000256" key="2">
    <source>
        <dbReference type="SAM" id="Phobius"/>
    </source>
</evidence>
<evidence type="ECO:0000259" key="3">
    <source>
        <dbReference type="Pfam" id="PF08241"/>
    </source>
</evidence>
<sequence length="267" mass="31142">MKDYTTMKENIKKILKPESPYEYKDKKFVFTPFEEEIVSDSLDKIKTFFKNFQAFYDFLIYIISPQYPSRYFFLKRLLSKTKNKNEVILNLGSGYTDLRDDIINVDLIPYKPVDVVCDITQLPFKDNSVDQIINIAVLEHVPNPQAVISEIYRVLKPGGKLLCEIPFMQGFHASPYDFQRFTYEGIKVQFKDFKNIKIHANSPTGGMLWLLQEWVAMLLSFGIKPLHNLILIVLMCLTFPIKFLDVILQKHPLSKNIASAFIFECEK</sequence>
<dbReference type="Pfam" id="PF08241">
    <property type="entry name" value="Methyltransf_11"/>
    <property type="match status" value="1"/>
</dbReference>
<dbReference type="Gene3D" id="3.40.50.150">
    <property type="entry name" value="Vaccinia Virus protein VP39"/>
    <property type="match status" value="1"/>
</dbReference>